<sequence>QQAPQITVARLESSNLYGHIRWLNSLRSPRLISTSLPYDLLPQQLQIPTAKIIYMGRNSKDHIVAYYYHHRLKGVQISLDDFIDLYLNGNLIYGNYFDHIVSYWQLSQLYPNNVLFIGYEELKIITLKVVKLIAEFLELNLDDKEIEMLIVNKQFIIRNTQNSMNGDDDLQRQQVDSDRQYAHKVNKFYNVLGDWDNYLDVEQCRRVDEMIRMKFESQHLYLTDDAETALNNVEKSGRILCNKPDPKPKSRLFNGINDAMLTLTPIRKSRSTFHKKLILTKDEARFIRKKDKVIIIENTGDESDSNRNDNDQSNWFTRIFCICCHNLFKRRSYNKL</sequence>
<dbReference type="InterPro" id="IPR027417">
    <property type="entry name" value="P-loop_NTPase"/>
</dbReference>
<comment type="similarity">
    <text evidence="1">Belongs to the sulfotransferase 1 family.</text>
</comment>
<dbReference type="InterPro" id="IPR000863">
    <property type="entry name" value="Sulfotransferase_dom"/>
</dbReference>
<dbReference type="Gene3D" id="3.40.50.300">
    <property type="entry name" value="P-loop containing nucleotide triphosphate hydrolases"/>
    <property type="match status" value="1"/>
</dbReference>
<proteinExistence type="inferred from homology"/>
<evidence type="ECO:0000256" key="1">
    <source>
        <dbReference type="ARBA" id="ARBA00005771"/>
    </source>
</evidence>
<dbReference type="Pfam" id="PF00685">
    <property type="entry name" value="Sulfotransfer_1"/>
    <property type="match status" value="1"/>
</dbReference>
<protein>
    <submittedName>
        <fullName evidence="4">Sulfotransferase-like protein</fullName>
    </submittedName>
</protein>
<evidence type="ECO:0000313" key="5">
    <source>
        <dbReference type="Proteomes" id="UP000194236"/>
    </source>
</evidence>
<dbReference type="PANTHER" id="PTHR11783">
    <property type="entry name" value="SULFOTRANSFERASE SULT"/>
    <property type="match status" value="1"/>
</dbReference>
<organism evidence="4 5">
    <name type="scientific">Euroglyphus maynei</name>
    <name type="common">Mayne's house dust mite</name>
    <dbReference type="NCBI Taxonomy" id="6958"/>
    <lineage>
        <taxon>Eukaryota</taxon>
        <taxon>Metazoa</taxon>
        <taxon>Ecdysozoa</taxon>
        <taxon>Arthropoda</taxon>
        <taxon>Chelicerata</taxon>
        <taxon>Arachnida</taxon>
        <taxon>Acari</taxon>
        <taxon>Acariformes</taxon>
        <taxon>Sarcoptiformes</taxon>
        <taxon>Astigmata</taxon>
        <taxon>Psoroptidia</taxon>
        <taxon>Analgoidea</taxon>
        <taxon>Pyroglyphidae</taxon>
        <taxon>Pyroglyphinae</taxon>
        <taxon>Euroglyphus</taxon>
    </lineage>
</organism>
<dbReference type="OrthoDB" id="6500181at2759"/>
<dbReference type="GO" id="GO:0008146">
    <property type="term" value="F:sulfotransferase activity"/>
    <property type="evidence" value="ECO:0007669"/>
    <property type="project" value="InterPro"/>
</dbReference>
<dbReference type="SUPFAM" id="SSF52540">
    <property type="entry name" value="P-loop containing nucleoside triphosphate hydrolases"/>
    <property type="match status" value="1"/>
</dbReference>
<dbReference type="Proteomes" id="UP000194236">
    <property type="component" value="Unassembled WGS sequence"/>
</dbReference>
<accession>A0A1Y3AV34</accession>
<feature type="domain" description="Sulfotransferase" evidence="3">
    <location>
        <begin position="8"/>
        <end position="215"/>
    </location>
</feature>
<gene>
    <name evidence="4" type="ORF">BLA29_006522</name>
</gene>
<dbReference type="AlphaFoldDB" id="A0A1Y3AV34"/>
<feature type="non-terminal residue" evidence="4">
    <location>
        <position position="1"/>
    </location>
</feature>
<evidence type="ECO:0000313" key="4">
    <source>
        <dbReference type="EMBL" id="OTF71045.1"/>
    </source>
</evidence>
<name>A0A1Y3AV34_EURMA</name>
<dbReference type="EMBL" id="MUJZ01062814">
    <property type="protein sequence ID" value="OTF71045.1"/>
    <property type="molecule type" value="Genomic_DNA"/>
</dbReference>
<evidence type="ECO:0000256" key="2">
    <source>
        <dbReference type="ARBA" id="ARBA00022679"/>
    </source>
</evidence>
<evidence type="ECO:0000259" key="3">
    <source>
        <dbReference type="Pfam" id="PF00685"/>
    </source>
</evidence>
<reference evidence="4 5" key="1">
    <citation type="submission" date="2017-03" db="EMBL/GenBank/DDBJ databases">
        <title>Genome Survey of Euroglyphus maynei.</title>
        <authorList>
            <person name="Arlian L.G."/>
            <person name="Morgan M.S."/>
            <person name="Rider S.D."/>
        </authorList>
    </citation>
    <scope>NUCLEOTIDE SEQUENCE [LARGE SCALE GENOMIC DNA]</scope>
    <source>
        <strain evidence="4">Arlian Lab</strain>
        <tissue evidence="4">Whole body</tissue>
    </source>
</reference>
<keyword evidence="2 4" id="KW-0808">Transferase</keyword>
<comment type="caution">
    <text evidence="4">The sequence shown here is derived from an EMBL/GenBank/DDBJ whole genome shotgun (WGS) entry which is preliminary data.</text>
</comment>
<keyword evidence="5" id="KW-1185">Reference proteome</keyword>